<proteinExistence type="predicted"/>
<dbReference type="RefSeq" id="WP_131590124.1">
    <property type="nucleotide sequence ID" value="NZ_CCBB010000001.1"/>
</dbReference>
<keyword evidence="1" id="KW-0732">Signal</keyword>
<dbReference type="Proteomes" id="UP000028870">
    <property type="component" value="Unassembled WGS sequence"/>
</dbReference>
<gene>
    <name evidence="2" type="ORF">BN977_03050</name>
</gene>
<feature type="signal peptide" evidence="1">
    <location>
        <begin position="1"/>
        <end position="27"/>
    </location>
</feature>
<name>W9B061_MYCCO</name>
<keyword evidence="3" id="KW-1185">Reference proteome</keyword>
<dbReference type="EMBL" id="CCBB010000001">
    <property type="protein sequence ID" value="CDO08231.1"/>
    <property type="molecule type" value="Genomic_DNA"/>
</dbReference>
<sequence length="168" mass="17781">MRALPLKRFHRVAVIALLALGAPGCGAGPAAPAPATPNAAAPAVLGLGSAERINAWRKQHYEAFKTLGTASGRLATAINRADFDGIHTICQDLTIANQQIRTSLPTPDQALTTALRQMTGQLNELTTRCPTLSFRSSTGDFIQFGAEVTGAARSFETARAILRSAERQ</sequence>
<evidence type="ECO:0000256" key="1">
    <source>
        <dbReference type="SAM" id="SignalP"/>
    </source>
</evidence>
<reference evidence="2" key="2">
    <citation type="submission" date="2014-03" db="EMBL/GenBank/DDBJ databases">
        <authorList>
            <person name="Urmite Genomes"/>
        </authorList>
    </citation>
    <scope>NUCLEOTIDE SEQUENCE</scope>
    <source>
        <strain evidence="2">DSM 44829</strain>
    </source>
</reference>
<accession>W9B061</accession>
<reference evidence="2" key="1">
    <citation type="submission" date="2014-03" db="EMBL/GenBank/DDBJ databases">
        <title>Draft Genome Sequence of Mycobacterium cosmeticum DSM 44829.</title>
        <authorList>
            <person name="Croce O."/>
            <person name="Robert C."/>
            <person name="Raoult D."/>
            <person name="Drancourt M."/>
        </authorList>
    </citation>
    <scope>NUCLEOTIDE SEQUENCE [LARGE SCALE GENOMIC DNA]</scope>
    <source>
        <strain evidence="2">DSM 44829</strain>
    </source>
</reference>
<organism evidence="2 3">
    <name type="scientific">Mycolicibacterium cosmeticum</name>
    <dbReference type="NCBI Taxonomy" id="258533"/>
    <lineage>
        <taxon>Bacteria</taxon>
        <taxon>Bacillati</taxon>
        <taxon>Actinomycetota</taxon>
        <taxon>Actinomycetes</taxon>
        <taxon>Mycobacteriales</taxon>
        <taxon>Mycobacteriaceae</taxon>
        <taxon>Mycolicibacterium</taxon>
    </lineage>
</organism>
<comment type="caution">
    <text evidence="2">The sequence shown here is derived from an EMBL/GenBank/DDBJ whole genome shotgun (WGS) entry which is preliminary data.</text>
</comment>
<dbReference type="AlphaFoldDB" id="W9B061"/>
<evidence type="ECO:0008006" key="4">
    <source>
        <dbReference type="Google" id="ProtNLM"/>
    </source>
</evidence>
<dbReference type="OrthoDB" id="9905787at2"/>
<evidence type="ECO:0000313" key="2">
    <source>
        <dbReference type="EMBL" id="CDO08231.1"/>
    </source>
</evidence>
<evidence type="ECO:0000313" key="3">
    <source>
        <dbReference type="Proteomes" id="UP000028870"/>
    </source>
</evidence>
<feature type="chain" id="PRO_5039306693" description="Lipoprotein" evidence="1">
    <location>
        <begin position="28"/>
        <end position="168"/>
    </location>
</feature>
<protein>
    <recommendedName>
        <fullName evidence="4">Lipoprotein</fullName>
    </recommendedName>
</protein>